<dbReference type="GO" id="GO:0071949">
    <property type="term" value="F:FAD binding"/>
    <property type="evidence" value="ECO:0007669"/>
    <property type="project" value="InterPro"/>
</dbReference>
<dbReference type="InterPro" id="IPR002938">
    <property type="entry name" value="FAD-bd"/>
</dbReference>
<accession>A0AB35BW67</accession>
<evidence type="ECO:0000256" key="4">
    <source>
        <dbReference type="ARBA" id="ARBA00022630"/>
    </source>
</evidence>
<evidence type="ECO:0000256" key="1">
    <source>
        <dbReference type="ARBA" id="ARBA00001974"/>
    </source>
</evidence>
<dbReference type="InterPro" id="IPR036188">
    <property type="entry name" value="FAD/NAD-bd_sf"/>
</dbReference>
<evidence type="ECO:0000256" key="3">
    <source>
        <dbReference type="ARBA" id="ARBA00005349"/>
    </source>
</evidence>
<feature type="domain" description="FAD-binding" evidence="8">
    <location>
        <begin position="8"/>
        <end position="314"/>
    </location>
</feature>
<dbReference type="RefSeq" id="WP_213403528.1">
    <property type="nucleotide sequence ID" value="NZ_JAGIBT010000002.1"/>
</dbReference>
<evidence type="ECO:0000313" key="10">
    <source>
        <dbReference type="Proteomes" id="UP000680020"/>
    </source>
</evidence>
<dbReference type="Gene3D" id="3.50.50.60">
    <property type="entry name" value="FAD/NAD(P)-binding domain"/>
    <property type="match status" value="2"/>
</dbReference>
<evidence type="ECO:0000256" key="5">
    <source>
        <dbReference type="ARBA" id="ARBA00022827"/>
    </source>
</evidence>
<comment type="similarity">
    <text evidence="3">Belongs to the UbiH/COQ6 family.</text>
</comment>
<dbReference type="InterPro" id="IPR051205">
    <property type="entry name" value="UbiH/COQ6_monooxygenase"/>
</dbReference>
<dbReference type="Proteomes" id="UP000680020">
    <property type="component" value="Unassembled WGS sequence"/>
</dbReference>
<comment type="cofactor">
    <cofactor evidence="1">
        <name>FAD</name>
        <dbReference type="ChEBI" id="CHEBI:57692"/>
    </cofactor>
</comment>
<dbReference type="PRINTS" id="PR00420">
    <property type="entry name" value="RNGMNOXGNASE"/>
</dbReference>
<keyword evidence="4" id="KW-0285">Flavoprotein</keyword>
<organism evidence="9 10">
    <name type="scientific">Wohlfahrtiimonas chitiniclastica</name>
    <dbReference type="NCBI Taxonomy" id="400946"/>
    <lineage>
        <taxon>Bacteria</taxon>
        <taxon>Pseudomonadati</taxon>
        <taxon>Pseudomonadota</taxon>
        <taxon>Gammaproteobacteria</taxon>
        <taxon>Cardiobacteriales</taxon>
        <taxon>Ignatzschineriaceae</taxon>
        <taxon>Wohlfahrtiimonas</taxon>
    </lineage>
</organism>
<evidence type="ECO:0000256" key="7">
    <source>
        <dbReference type="ARBA" id="ARBA00023033"/>
    </source>
</evidence>
<dbReference type="EMBL" id="JAGIBU010000002">
    <property type="protein sequence ID" value="MBS7824233.1"/>
    <property type="molecule type" value="Genomic_DNA"/>
</dbReference>
<name>A0AB35BW67_9GAMM</name>
<keyword evidence="5" id="KW-0274">FAD</keyword>
<gene>
    <name evidence="9" type="ORF">J7561_03320</name>
</gene>
<dbReference type="PANTHER" id="PTHR43876">
    <property type="entry name" value="UBIQUINONE BIOSYNTHESIS MONOOXYGENASE COQ6, MITOCHONDRIAL"/>
    <property type="match status" value="1"/>
</dbReference>
<comment type="pathway">
    <text evidence="2">Cofactor biosynthesis; ubiquinone biosynthesis.</text>
</comment>
<dbReference type="SUPFAM" id="SSF51905">
    <property type="entry name" value="FAD/NAD(P)-binding domain"/>
    <property type="match status" value="1"/>
</dbReference>
<dbReference type="NCBIfam" id="TIGR01988">
    <property type="entry name" value="Ubi-OHases"/>
    <property type="match status" value="1"/>
</dbReference>
<dbReference type="GO" id="GO:0004497">
    <property type="term" value="F:monooxygenase activity"/>
    <property type="evidence" value="ECO:0007669"/>
    <property type="project" value="UniProtKB-KW"/>
</dbReference>
<keyword evidence="7 9" id="KW-0503">Monooxygenase</keyword>
<dbReference type="GO" id="GO:0006744">
    <property type="term" value="P:ubiquinone biosynthetic process"/>
    <property type="evidence" value="ECO:0007669"/>
    <property type="project" value="InterPro"/>
</dbReference>
<evidence type="ECO:0000256" key="6">
    <source>
        <dbReference type="ARBA" id="ARBA00023002"/>
    </source>
</evidence>
<dbReference type="GO" id="GO:0016705">
    <property type="term" value="F:oxidoreductase activity, acting on paired donors, with incorporation or reduction of molecular oxygen"/>
    <property type="evidence" value="ECO:0007669"/>
    <property type="project" value="InterPro"/>
</dbReference>
<evidence type="ECO:0000256" key="2">
    <source>
        <dbReference type="ARBA" id="ARBA00004749"/>
    </source>
</evidence>
<evidence type="ECO:0000313" key="9">
    <source>
        <dbReference type="EMBL" id="MBS7824233.1"/>
    </source>
</evidence>
<sequence length="389" mass="43068">MNDHSKVSFCVSGAGPIGLALALGLGQAGFKVTLLDQKERIDPKILLDDRRMLALSHRTVTFFKRLGVWDQLSMHATPIDAVHVSQKHCKVEVLMKAKSHDIDHFGFLVPQGRIILALYEHVTKMAEITVAFATSIVPSSGLAEGDVILKHQGQTRTEYFDWLIAAEGVNSVLRQHFGIETFIRDYDQMAIIARAKFEKKHQNIAYERFTQEGPLALLPVNEQEMAVVLITDRKERDRWQRASDLTYAAEVLSRIGARLGDITEVSERQIWPLTLMVPKKVVEGRLLLAGNSAHGLHPIAGQGLNLGIRDCEAIADLFTQNHHPNAYDLAAFNAVRHKDIIKTVGATDFLVNAFGIEGQAAQTARSLGLLGVKLLPFVKKKIATVGMGY</sequence>
<dbReference type="PANTHER" id="PTHR43876:SF7">
    <property type="entry name" value="UBIQUINONE BIOSYNTHESIS MONOOXYGENASE COQ6, MITOCHONDRIAL"/>
    <property type="match status" value="1"/>
</dbReference>
<comment type="caution">
    <text evidence="9">The sequence shown here is derived from an EMBL/GenBank/DDBJ whole genome shotgun (WGS) entry which is preliminary data.</text>
</comment>
<proteinExistence type="inferred from homology"/>
<keyword evidence="6" id="KW-0560">Oxidoreductase</keyword>
<dbReference type="PROSITE" id="PS01304">
    <property type="entry name" value="UBIH"/>
    <property type="match status" value="1"/>
</dbReference>
<reference evidence="9" key="1">
    <citation type="submission" date="2021-03" db="EMBL/GenBank/DDBJ databases">
        <title>Identification and antibiotic profiling of Wohlfahrtiimonas chitiniclastica, an underestimated human pathogen.</title>
        <authorList>
            <person name="Kopf A."/>
            <person name="Bunk B."/>
            <person name="Coldewey S."/>
            <person name="Gunzer F."/>
            <person name="Riedel T."/>
            <person name="Schroettner P."/>
        </authorList>
    </citation>
    <scope>NUCLEOTIDE SEQUENCE</scope>
    <source>
        <strain evidence="9">DSM 100917</strain>
    </source>
</reference>
<protein>
    <submittedName>
        <fullName evidence="9">FAD-dependent monooxygenase</fullName>
    </submittedName>
</protein>
<evidence type="ECO:0000259" key="8">
    <source>
        <dbReference type="Pfam" id="PF01494"/>
    </source>
</evidence>
<dbReference type="InterPro" id="IPR018168">
    <property type="entry name" value="Ubi_Hdrlase_CS"/>
</dbReference>
<dbReference type="AlphaFoldDB" id="A0AB35BW67"/>
<dbReference type="InterPro" id="IPR010971">
    <property type="entry name" value="UbiH/COQ6"/>
</dbReference>
<dbReference type="Pfam" id="PF01494">
    <property type="entry name" value="FAD_binding_3"/>
    <property type="match status" value="1"/>
</dbReference>